<protein>
    <recommendedName>
        <fullName evidence="8">Enoyl-[acyl-carrier-protein] reductase [NADH]</fullName>
        <ecNumber evidence="8">1.3.1.9</ecNumber>
    </recommendedName>
</protein>
<feature type="binding site" evidence="10">
    <location>
        <position position="164"/>
    </location>
    <ligand>
        <name>NAD(+)</name>
        <dbReference type="ChEBI" id="CHEBI:57540"/>
    </ligand>
</feature>
<dbReference type="InterPro" id="IPR002347">
    <property type="entry name" value="SDR_fam"/>
</dbReference>
<gene>
    <name evidence="11" type="primary">fabI_2</name>
    <name evidence="11" type="ORF">Lsai_1053</name>
</gene>
<dbReference type="PANTHER" id="PTHR43159:SF2">
    <property type="entry name" value="ENOYL-[ACYL-CARRIER-PROTEIN] REDUCTASE [NADH], CHLOROPLASTIC"/>
    <property type="match status" value="1"/>
</dbReference>
<dbReference type="Gene3D" id="3.40.50.720">
    <property type="entry name" value="NAD(P)-binding Rossmann-like Domain"/>
    <property type="match status" value="1"/>
</dbReference>
<comment type="caution">
    <text evidence="11">The sequence shown here is derived from an EMBL/GenBank/DDBJ whole genome shotgun (WGS) entry which is preliminary data.</text>
</comment>
<feature type="binding site" evidence="9">
    <location>
        <position position="97"/>
    </location>
    <ligand>
        <name>substrate</name>
    </ligand>
</feature>
<dbReference type="SUPFAM" id="SSF51735">
    <property type="entry name" value="NAD(P)-binding Rossmann-fold domains"/>
    <property type="match status" value="1"/>
</dbReference>
<evidence type="ECO:0000256" key="3">
    <source>
        <dbReference type="ARBA" id="ARBA00022516"/>
    </source>
</evidence>
<dbReference type="PATRIC" id="fig|28087.4.peg.1116"/>
<dbReference type="PANTHER" id="PTHR43159">
    <property type="entry name" value="ENOYL-[ACYL-CARRIER-PROTEIN] REDUCTASE"/>
    <property type="match status" value="1"/>
</dbReference>
<evidence type="ECO:0000256" key="5">
    <source>
        <dbReference type="ARBA" id="ARBA00023002"/>
    </source>
</evidence>
<evidence type="ECO:0000256" key="7">
    <source>
        <dbReference type="ARBA" id="ARBA00023160"/>
    </source>
</evidence>
<comment type="pathway">
    <text evidence="1">Lipid metabolism; fatty acid biosynthesis.</text>
</comment>
<dbReference type="EC" id="1.3.1.9" evidence="8"/>
<feature type="binding site" evidence="10">
    <location>
        <position position="94"/>
    </location>
    <ligand>
        <name>NAD(+)</name>
        <dbReference type="ChEBI" id="CHEBI:57540"/>
    </ligand>
</feature>
<dbReference type="InterPro" id="IPR036291">
    <property type="entry name" value="NAD(P)-bd_dom_sf"/>
</dbReference>
<dbReference type="PIRSF" id="PIRSF000094">
    <property type="entry name" value="Enoyl-ACP_rdct"/>
    <property type="match status" value="1"/>
</dbReference>
<dbReference type="EMBL" id="LNYV01000013">
    <property type="protein sequence ID" value="KTD58446.1"/>
    <property type="molecule type" value="Genomic_DNA"/>
</dbReference>
<evidence type="ECO:0000313" key="11">
    <source>
        <dbReference type="EMBL" id="KTD58446.1"/>
    </source>
</evidence>
<keyword evidence="8 10" id="KW-0520">NAD</keyword>
<evidence type="ECO:0000313" key="12">
    <source>
        <dbReference type="Proteomes" id="UP000054621"/>
    </source>
</evidence>
<keyword evidence="5 8" id="KW-0560">Oxidoreductase</keyword>
<feature type="binding site" evidence="10">
    <location>
        <begin position="66"/>
        <end position="67"/>
    </location>
    <ligand>
        <name>NAD(+)</name>
        <dbReference type="ChEBI" id="CHEBI:57540"/>
    </ligand>
</feature>
<organism evidence="11 12">
    <name type="scientific">Legionella sainthelensi</name>
    <dbReference type="NCBI Taxonomy" id="28087"/>
    <lineage>
        <taxon>Bacteria</taxon>
        <taxon>Pseudomonadati</taxon>
        <taxon>Pseudomonadota</taxon>
        <taxon>Gammaproteobacteria</taxon>
        <taxon>Legionellales</taxon>
        <taxon>Legionellaceae</taxon>
        <taxon>Legionella</taxon>
    </lineage>
</organism>
<dbReference type="Pfam" id="PF13561">
    <property type="entry name" value="adh_short_C2"/>
    <property type="match status" value="1"/>
</dbReference>
<comment type="catalytic activity">
    <reaction evidence="8">
        <text>a 2,3-saturated acyl-[ACP] + NAD(+) = a (2E)-enoyl-[ACP] + NADH + H(+)</text>
        <dbReference type="Rhea" id="RHEA:10240"/>
        <dbReference type="Rhea" id="RHEA-COMP:9925"/>
        <dbReference type="Rhea" id="RHEA-COMP:9926"/>
        <dbReference type="ChEBI" id="CHEBI:15378"/>
        <dbReference type="ChEBI" id="CHEBI:57540"/>
        <dbReference type="ChEBI" id="CHEBI:57945"/>
        <dbReference type="ChEBI" id="CHEBI:78784"/>
        <dbReference type="ChEBI" id="CHEBI:78785"/>
        <dbReference type="EC" id="1.3.1.9"/>
    </reaction>
</comment>
<dbReference type="Gene3D" id="1.10.8.400">
    <property type="entry name" value="Enoyl acyl carrier protein reductase"/>
    <property type="match status" value="1"/>
</dbReference>
<dbReference type="NCBIfam" id="NF005717">
    <property type="entry name" value="PRK07533.1"/>
    <property type="match status" value="1"/>
</dbReference>
<dbReference type="CDD" id="cd05372">
    <property type="entry name" value="ENR_SDR"/>
    <property type="match status" value="1"/>
</dbReference>
<keyword evidence="3 8" id="KW-0444">Lipid biosynthesis</keyword>
<dbReference type="STRING" id="28087.Lsai_1053"/>
<feature type="binding site" evidence="10">
    <location>
        <begin position="21"/>
        <end position="22"/>
    </location>
    <ligand>
        <name>NAD(+)</name>
        <dbReference type="ChEBI" id="CHEBI:57540"/>
    </ligand>
</feature>
<accession>A0A0W0YP86</accession>
<feature type="binding site" evidence="10">
    <location>
        <position position="15"/>
    </location>
    <ligand>
        <name>NAD(+)</name>
        <dbReference type="ChEBI" id="CHEBI:57540"/>
    </ligand>
</feature>
<evidence type="ECO:0000256" key="9">
    <source>
        <dbReference type="PIRSR" id="PIRSR000094-2"/>
    </source>
</evidence>
<evidence type="ECO:0000256" key="4">
    <source>
        <dbReference type="ARBA" id="ARBA00022832"/>
    </source>
</evidence>
<keyword evidence="6" id="KW-0443">Lipid metabolism</keyword>
<keyword evidence="7 8" id="KW-0275">Fatty acid biosynthesis</keyword>
<dbReference type="Proteomes" id="UP000054621">
    <property type="component" value="Unassembled WGS sequence"/>
</dbReference>
<dbReference type="UniPathway" id="UPA00094"/>
<dbReference type="RefSeq" id="WP_027270857.1">
    <property type="nucleotide sequence ID" value="NZ_CAAAJE010000011.1"/>
</dbReference>
<dbReference type="GO" id="GO:0006633">
    <property type="term" value="P:fatty acid biosynthetic process"/>
    <property type="evidence" value="ECO:0007669"/>
    <property type="project" value="UniProtKB-UniPathway"/>
</dbReference>
<evidence type="ECO:0000256" key="8">
    <source>
        <dbReference type="PIRNR" id="PIRNR000094"/>
    </source>
</evidence>
<keyword evidence="4" id="KW-0276">Fatty acid metabolism</keyword>
<proteinExistence type="inferred from homology"/>
<evidence type="ECO:0000256" key="2">
    <source>
        <dbReference type="ARBA" id="ARBA00009233"/>
    </source>
</evidence>
<dbReference type="AlphaFoldDB" id="A0A0W0YP86"/>
<dbReference type="eggNOG" id="COG0623">
    <property type="taxonomic scope" value="Bacteria"/>
</dbReference>
<comment type="similarity">
    <text evidence="2 8">Belongs to the short-chain dehydrogenases/reductases (SDR) family. FabI subfamily.</text>
</comment>
<evidence type="ECO:0000256" key="10">
    <source>
        <dbReference type="PIRSR" id="PIRSR000094-3"/>
    </source>
</evidence>
<dbReference type="GO" id="GO:0004318">
    <property type="term" value="F:enoyl-[acyl-carrier-protein] reductase (NADH) activity"/>
    <property type="evidence" value="ECO:0007669"/>
    <property type="project" value="UniProtKB-EC"/>
</dbReference>
<dbReference type="InterPro" id="IPR014358">
    <property type="entry name" value="Enoyl-ACP_Rdtase_NADH"/>
</dbReference>
<evidence type="ECO:0000256" key="1">
    <source>
        <dbReference type="ARBA" id="ARBA00005194"/>
    </source>
</evidence>
<dbReference type="OrthoDB" id="9803628at2"/>
<dbReference type="PRINTS" id="PR00081">
    <property type="entry name" value="GDHRDH"/>
</dbReference>
<evidence type="ECO:0000256" key="6">
    <source>
        <dbReference type="ARBA" id="ARBA00023098"/>
    </source>
</evidence>
<reference evidence="11 12" key="1">
    <citation type="submission" date="2015-11" db="EMBL/GenBank/DDBJ databases">
        <title>Genomic analysis of 38 Legionella species identifies large and diverse effector repertoires.</title>
        <authorList>
            <person name="Burstein D."/>
            <person name="Amaro F."/>
            <person name="Zusman T."/>
            <person name="Lifshitz Z."/>
            <person name="Cohen O."/>
            <person name="Gilbert J.A."/>
            <person name="Pupko T."/>
            <person name="Shuman H.A."/>
            <person name="Segal G."/>
        </authorList>
    </citation>
    <scope>NUCLEOTIDE SEQUENCE [LARGE SCALE GENOMIC DNA]</scope>
    <source>
        <strain evidence="11 12">Mt.St.Helens-4</strain>
    </source>
</reference>
<name>A0A0W0YP86_9GAMM</name>
<sequence>MDSTLLAGKKALIFGIANDSSIAFGCARVLKRVGAELAITYLNEKAKPFVDKIANDLNPSIYCECDVTKDDDLDNLFSAIDKKWGKIDIVIHSIAYAPKQDLQKPVYESSKEGFLMAMDISCHSFIRIANRAKPLMNNGGSLFAMSFYGAEKVVENYNLMGPVKAALEASVRYMAVELGPHQIRVIALSPGPLKTRAASGLEKFDHLIQHTKEKSPLKSLVAIDDVGAMVAFLASNYAKNITGDVIYIDSGYHIIG</sequence>